<dbReference type="RefSeq" id="WP_015071432.1">
    <property type="nucleotide sequence ID" value="NC_019395.1"/>
</dbReference>
<reference evidence="1 2" key="1">
    <citation type="journal article" date="2012" name="BMC Genomics">
        <title>The genome sequence of Propionibacterium acidipropionici provides insights into its biotechnological and industrial potential.</title>
        <authorList>
            <person name="Parizzi L.P."/>
            <person name="Grassi M.C."/>
            <person name="Llerena L.A."/>
            <person name="Carazzolle M.F."/>
            <person name="Queiroz V.L."/>
            <person name="Lunardi I."/>
            <person name="Zeidler A.F."/>
            <person name="Teixeira P.J."/>
            <person name="Mieczkowski P."/>
            <person name="Rincones J."/>
            <person name="Pereira G.A."/>
        </authorList>
    </citation>
    <scope>NUCLEOTIDE SEQUENCE [LARGE SCALE GENOMIC DNA]</scope>
    <source>
        <strain evidence="2">ATCC 4875 / DSM 20272 / JCM 6432 / NBRC 12425 / NCIMB 8070</strain>
    </source>
</reference>
<dbReference type="KEGG" id="pbo:PACID_27680"/>
<gene>
    <name evidence="1" type="ordered locus">PACID_27680</name>
</gene>
<protein>
    <submittedName>
        <fullName evidence="1">Uncharacterized protein</fullName>
    </submittedName>
</protein>
<accession>K7SMV6</accession>
<dbReference type="PATRIC" id="fig|1171373.8.peg.2719"/>
<name>K7SMV6_ACIA4</name>
<dbReference type="AlphaFoldDB" id="K7SMV6"/>
<dbReference type="HOGENOM" id="CLU_3010608_0_0_11"/>
<dbReference type="Proteomes" id="UP000000214">
    <property type="component" value="Chromosome"/>
</dbReference>
<evidence type="ECO:0000313" key="1">
    <source>
        <dbReference type="EMBL" id="AFV90535.1"/>
    </source>
</evidence>
<organism evidence="1 2">
    <name type="scientific">Acidipropionibacterium acidipropionici (strain ATCC 4875 / DSM 20272 / JCM 6432 / NBRC 12425 / NCIMB 8070 / 4)</name>
    <name type="common">Propionibacterium acidipropionici</name>
    <dbReference type="NCBI Taxonomy" id="1171373"/>
    <lineage>
        <taxon>Bacteria</taxon>
        <taxon>Bacillati</taxon>
        <taxon>Actinomycetota</taxon>
        <taxon>Actinomycetes</taxon>
        <taxon>Propionibacteriales</taxon>
        <taxon>Propionibacteriaceae</taxon>
        <taxon>Acidipropionibacterium</taxon>
    </lineage>
</organism>
<dbReference type="EMBL" id="CP003493">
    <property type="protein sequence ID" value="AFV90535.1"/>
    <property type="molecule type" value="Genomic_DNA"/>
</dbReference>
<evidence type="ECO:0000313" key="2">
    <source>
        <dbReference type="Proteomes" id="UP000000214"/>
    </source>
</evidence>
<sequence>MADVIGAMTSSDSRVVLVDWQDPAAFELSLLLALTSQLNPQTEVRFQSPGLIASPR</sequence>
<proteinExistence type="predicted"/>